<keyword evidence="8 19" id="KW-0812">Transmembrane</keyword>
<keyword evidence="21" id="KW-1185">Reference proteome</keyword>
<evidence type="ECO:0000256" key="2">
    <source>
        <dbReference type="ARBA" id="ARBA00004651"/>
    </source>
</evidence>
<feature type="transmembrane region" description="Helical" evidence="19">
    <location>
        <begin position="152"/>
        <end position="173"/>
    </location>
</feature>
<evidence type="ECO:0000313" key="20">
    <source>
        <dbReference type="EMBL" id="PWA16908.1"/>
    </source>
</evidence>
<evidence type="ECO:0000256" key="18">
    <source>
        <dbReference type="SAM" id="MobiDB-lite"/>
    </source>
</evidence>
<evidence type="ECO:0000256" key="9">
    <source>
        <dbReference type="ARBA" id="ARBA00022787"/>
    </source>
</evidence>
<feature type="compositionally biased region" description="Basic and acidic residues" evidence="18">
    <location>
        <begin position="942"/>
        <end position="957"/>
    </location>
</feature>
<feature type="compositionally biased region" description="Basic and acidic residues" evidence="18">
    <location>
        <begin position="907"/>
        <end position="933"/>
    </location>
</feature>
<keyword evidence="11" id="KW-0496">Mitochondrion</keyword>
<keyword evidence="10 19" id="KW-1133">Transmembrane helix</keyword>
<feature type="region of interest" description="Disordered" evidence="18">
    <location>
        <begin position="849"/>
        <end position="868"/>
    </location>
</feature>
<reference evidence="20 21" key="1">
    <citation type="journal article" date="2018" name="G3 (Bethesda)">
        <title>A High-Quality Reference Genome for the Invasive Mosquitofish Gambusia affinis Using a Chicago Library.</title>
        <authorList>
            <person name="Hoffberg S.L."/>
            <person name="Troendle N.J."/>
            <person name="Glenn T.C."/>
            <person name="Mahmud O."/>
            <person name="Louha S."/>
            <person name="Chalopin D."/>
            <person name="Bennetzen J.L."/>
            <person name="Mauricio R."/>
        </authorList>
    </citation>
    <scope>NUCLEOTIDE SEQUENCE [LARGE SCALE GENOMIC DNA]</scope>
    <source>
        <strain evidence="20">NE01/NJP1002.9</strain>
        <tissue evidence="20">Muscle</tissue>
    </source>
</reference>
<feature type="region of interest" description="Disordered" evidence="18">
    <location>
        <begin position="875"/>
        <end position="964"/>
    </location>
</feature>
<dbReference type="GO" id="GO:0005886">
    <property type="term" value="C:plasma membrane"/>
    <property type="evidence" value="ECO:0007669"/>
    <property type="project" value="UniProtKB-SubCell"/>
</dbReference>
<keyword evidence="7" id="KW-0597">Phosphoprotein</keyword>
<evidence type="ECO:0000256" key="7">
    <source>
        <dbReference type="ARBA" id="ARBA00022553"/>
    </source>
</evidence>
<feature type="transmembrane region" description="Helical" evidence="19">
    <location>
        <begin position="450"/>
        <end position="471"/>
    </location>
</feature>
<evidence type="ECO:0000256" key="11">
    <source>
        <dbReference type="ARBA" id="ARBA00023128"/>
    </source>
</evidence>
<evidence type="ECO:0000256" key="10">
    <source>
        <dbReference type="ARBA" id="ARBA00022989"/>
    </source>
</evidence>
<dbReference type="AlphaFoldDB" id="A0A315V2B3"/>
<comment type="catalytic activity">
    <reaction evidence="14">
        <text>choline(out) + n H(+)(in) = choline(in) + n H(+)(out)</text>
        <dbReference type="Rhea" id="RHEA:75463"/>
        <dbReference type="ChEBI" id="CHEBI:15354"/>
        <dbReference type="ChEBI" id="CHEBI:15378"/>
    </reaction>
</comment>
<feature type="transmembrane region" description="Helical" evidence="19">
    <location>
        <begin position="492"/>
        <end position="515"/>
    </location>
</feature>
<dbReference type="GO" id="GO:0005741">
    <property type="term" value="C:mitochondrial outer membrane"/>
    <property type="evidence" value="ECO:0007669"/>
    <property type="project" value="UniProtKB-SubCell"/>
</dbReference>
<dbReference type="GO" id="GO:0015297">
    <property type="term" value="F:antiporter activity"/>
    <property type="evidence" value="ECO:0007669"/>
    <property type="project" value="UniProtKB-KW"/>
</dbReference>
<evidence type="ECO:0000256" key="5">
    <source>
        <dbReference type="ARBA" id="ARBA00022449"/>
    </source>
</evidence>
<evidence type="ECO:0000256" key="12">
    <source>
        <dbReference type="ARBA" id="ARBA00023136"/>
    </source>
</evidence>
<name>A0A315V2B3_GAMAF</name>
<feature type="transmembrane region" description="Helical" evidence="19">
    <location>
        <begin position="367"/>
        <end position="387"/>
    </location>
</feature>
<feature type="compositionally biased region" description="Basic and acidic residues" evidence="18">
    <location>
        <begin position="875"/>
        <end position="897"/>
    </location>
</feature>
<feature type="compositionally biased region" description="Polar residues" evidence="18">
    <location>
        <begin position="859"/>
        <end position="868"/>
    </location>
</feature>
<evidence type="ECO:0000256" key="17">
    <source>
        <dbReference type="ARBA" id="ARBA00042286"/>
    </source>
</evidence>
<evidence type="ECO:0000256" key="8">
    <source>
        <dbReference type="ARBA" id="ARBA00022692"/>
    </source>
</evidence>
<evidence type="ECO:0000256" key="6">
    <source>
        <dbReference type="ARBA" id="ARBA00022475"/>
    </source>
</evidence>
<feature type="transmembrane region" description="Helical" evidence="19">
    <location>
        <begin position="735"/>
        <end position="758"/>
    </location>
</feature>
<evidence type="ECO:0000256" key="16">
    <source>
        <dbReference type="ARBA" id="ARBA00040547"/>
    </source>
</evidence>
<gene>
    <name evidence="20" type="ORF">CCH79_00012780</name>
</gene>
<dbReference type="Proteomes" id="UP000250572">
    <property type="component" value="Unassembled WGS sequence"/>
</dbReference>
<keyword evidence="4" id="KW-0813">Transport</keyword>
<feature type="transmembrane region" description="Helical" evidence="19">
    <location>
        <begin position="770"/>
        <end position="797"/>
    </location>
</feature>
<comment type="caution">
    <text evidence="20">The sequence shown here is derived from an EMBL/GenBank/DDBJ whole genome shotgun (WGS) entry which is preliminary data.</text>
</comment>
<evidence type="ECO:0000256" key="15">
    <source>
        <dbReference type="ARBA" id="ARBA00036560"/>
    </source>
</evidence>
<keyword evidence="13" id="KW-0325">Glycoprotein</keyword>
<dbReference type="STRING" id="33528.ENSGAFP00000020106"/>
<feature type="compositionally biased region" description="Basic and acidic residues" evidence="18">
    <location>
        <begin position="1"/>
        <end position="12"/>
    </location>
</feature>
<evidence type="ECO:0000256" key="14">
    <source>
        <dbReference type="ARBA" id="ARBA00035093"/>
    </source>
</evidence>
<keyword evidence="12 19" id="KW-0472">Membrane</keyword>
<comment type="catalytic activity">
    <reaction evidence="15">
        <text>ethanolamine(out) + n H(+)(in) = ethanolamine(in) + n H(+)(out)</text>
        <dbReference type="Rhea" id="RHEA:75467"/>
        <dbReference type="ChEBI" id="CHEBI:15378"/>
        <dbReference type="ChEBI" id="CHEBI:57603"/>
    </reaction>
</comment>
<proteinExistence type="inferred from homology"/>
<keyword evidence="6" id="KW-1003">Cell membrane</keyword>
<feature type="compositionally biased region" description="Basic and acidic residues" evidence="18">
    <location>
        <begin position="52"/>
        <end position="67"/>
    </location>
</feature>
<feature type="transmembrane region" description="Helical" evidence="19">
    <location>
        <begin position="587"/>
        <end position="614"/>
    </location>
</feature>
<keyword evidence="9" id="KW-1000">Mitochondrion outer membrane</keyword>
<feature type="region of interest" description="Disordered" evidence="18">
    <location>
        <begin position="1"/>
        <end position="67"/>
    </location>
</feature>
<comment type="similarity">
    <text evidence="3">Belongs to the CTL (choline transporter-like) family.</text>
</comment>
<feature type="transmembrane region" description="Helical" evidence="19">
    <location>
        <begin position="394"/>
        <end position="412"/>
    </location>
</feature>
<evidence type="ECO:0000256" key="1">
    <source>
        <dbReference type="ARBA" id="ARBA00004374"/>
    </source>
</evidence>
<protein>
    <recommendedName>
        <fullName evidence="16">Choline transporter-like protein 2</fullName>
    </recommendedName>
    <alternativeName>
        <fullName evidence="17">Solute carrier family 44 member 2</fullName>
    </alternativeName>
</protein>
<keyword evidence="5" id="KW-0050">Antiport</keyword>
<comment type="subcellular location">
    <subcellularLocation>
        <location evidence="2">Cell membrane</location>
        <topology evidence="2">Multi-pass membrane protein</topology>
    </subcellularLocation>
    <subcellularLocation>
        <location evidence="1">Mitochondrion outer membrane</location>
        <topology evidence="1">Multi-pass membrane protein</topology>
    </subcellularLocation>
</comment>
<evidence type="ECO:0000256" key="3">
    <source>
        <dbReference type="ARBA" id="ARBA00007168"/>
    </source>
</evidence>
<evidence type="ECO:0000313" key="21">
    <source>
        <dbReference type="Proteomes" id="UP000250572"/>
    </source>
</evidence>
<dbReference type="PANTHER" id="PTHR12385">
    <property type="entry name" value="CHOLINE TRANSPORTER-LIKE (SLC FAMILY 44)"/>
    <property type="match status" value="1"/>
</dbReference>
<accession>A0A315V2B3</accession>
<evidence type="ECO:0000256" key="4">
    <source>
        <dbReference type="ARBA" id="ARBA00022448"/>
    </source>
</evidence>
<evidence type="ECO:0000256" key="13">
    <source>
        <dbReference type="ARBA" id="ARBA00023180"/>
    </source>
</evidence>
<organism evidence="20 21">
    <name type="scientific">Gambusia affinis</name>
    <name type="common">Western mosquitofish</name>
    <name type="synonym">Heterandria affinis</name>
    <dbReference type="NCBI Taxonomy" id="33528"/>
    <lineage>
        <taxon>Eukaryota</taxon>
        <taxon>Metazoa</taxon>
        <taxon>Chordata</taxon>
        <taxon>Craniata</taxon>
        <taxon>Vertebrata</taxon>
        <taxon>Euteleostomi</taxon>
        <taxon>Actinopterygii</taxon>
        <taxon>Neopterygii</taxon>
        <taxon>Teleostei</taxon>
        <taxon>Neoteleostei</taxon>
        <taxon>Acanthomorphata</taxon>
        <taxon>Ovalentaria</taxon>
        <taxon>Atherinomorphae</taxon>
        <taxon>Cyprinodontiformes</taxon>
        <taxon>Poeciliidae</taxon>
        <taxon>Poeciliinae</taxon>
        <taxon>Gambusia</taxon>
    </lineage>
</organism>
<dbReference type="Pfam" id="PF04515">
    <property type="entry name" value="Choline_transpo"/>
    <property type="match status" value="1"/>
</dbReference>
<evidence type="ECO:0000256" key="19">
    <source>
        <dbReference type="SAM" id="Phobius"/>
    </source>
</evidence>
<dbReference type="InterPro" id="IPR007603">
    <property type="entry name" value="Choline_transptr-like"/>
</dbReference>
<sequence length="964" mass="108558">MEPEEKNADSKYGRLQPAIPGLCSALSARPTQQTPSDKLKGSGKKNSKGFKTVKEGSKKFGGRRALEGRRRRRQLLNTSLLWRIDKTLGSYDKLGGKPQQNDHGFHGGWRCPQGALRRPWGAILWVVRNDRESRKFDPNFKGPIQNRGCTDILCCLLFILFLFGYFAVGILAWSQGDPRKVIYPTDSKGQFCGQAGTALEKKPFLFYFNILKCASPLVLLEFQCPTPQICVEKCPDRHLNLVKAKLGSNEDREYYSRYCKEGTDFTALSPPEILKDALCPAMLLPSKACKVSESDNVPASTVTRRCLPALGKLSGGVVVVGNETSFFDDDNNRVNATDLLEASKKSNVVLEARQVAMRIFEDYTQSWHWILLGLVIAMIISLIFIVLLRFLAAVMVWVIIFLVIIVIGYGIFHCYMEYAALKGEPGADVTIRDLGLQTDFSVYLQIQQTWLAFMIILAIVEFIIILLLIFLRKRILIAIALIKEASRAVGHIMSAMFYPLLTFGLLALVIAYWAVTAVFLSTSNEQIYKVYNKSDCPFSMDTCDPKTFNTSNVSAQCPDAECLFTFYGGETLYHKYLILLQFYNVFLFFWCANFVTALGQVTLSGAFASYYWAFKKPDDIPAYPIFSSLGRALRYHTGSLAFGSLILSLVQVIRVLLEYLDHKLKGAQNKFAKFLLSCMKCCFWCLEKCIKFLNRNAYIMIAIYGRSFCASARDAFFLLMRNIIRVAVLDKVTDFLLFLGKLLIVGIVGIFSFFFFSGRIKAAEEAAPSLNYYWVPILTVVVGAYLIAHGFFSVYAMCVDTLFLCFCKNDGSSERPYFMNPELHEILTKSRKVEDECDGVEAADAAKQVDEVKVEEETPLQQQDGEVQLKQQTVLKEENEEKQPLESSTEDEKKEKAEEEQDSQAEDTEKKEEPAVKEAAAKQEVKAEVKAEEQSAAAGEAEEVKKVEEKEQHKDDDPPPAPQE</sequence>
<dbReference type="EMBL" id="NHOQ01002459">
    <property type="protein sequence ID" value="PWA16908.1"/>
    <property type="molecule type" value="Genomic_DNA"/>
</dbReference>
<dbReference type="PANTHER" id="PTHR12385:SF34">
    <property type="entry name" value="CHOLINE TRANSPORTER-LIKE PROTEIN 2"/>
    <property type="match status" value="1"/>
</dbReference>